<evidence type="ECO:0000313" key="2">
    <source>
        <dbReference type="Proteomes" id="UP000024404"/>
    </source>
</evidence>
<dbReference type="Gene3D" id="2.30.30.100">
    <property type="match status" value="1"/>
</dbReference>
<dbReference type="EnsemblMetazoa" id="OVOC5038.1">
    <property type="protein sequence ID" value="OVOC5038.1"/>
    <property type="gene ID" value="WBGene00241847"/>
</dbReference>
<evidence type="ECO:0000313" key="1">
    <source>
        <dbReference type="EnsemblMetazoa" id="OVOC5038.1"/>
    </source>
</evidence>
<reference evidence="1" key="2">
    <citation type="submission" date="2022-06" db="UniProtKB">
        <authorList>
            <consortium name="EnsemblMetazoa"/>
        </authorList>
    </citation>
    <scope>IDENTIFICATION</scope>
</reference>
<sequence length="231" mass="26987">MESSRSMDLFSSNFNAEKILNDLQVPSTRLNNFESIDEFEQYLWHTNAALVTQLQRLEVQESAEKKPSTGPSRETRLSQMCARRGRNVTEPVKQLNLNKTDQQGPMRRLKECMEQGHTVCISLRGRNSVNSFIQAKIVAFDKHWNLLIRDGDESFKPPVRMKLRATKSMQITRSTENECEDREIKTKTLWRRYLPCSLIRGDNVVLIFVSPRLSFERFLQIMPTNEWFTVI</sequence>
<dbReference type="GO" id="GO:0006398">
    <property type="term" value="P:mRNA 3'-end processing by stem-loop binding and cleavage"/>
    <property type="evidence" value="ECO:0007669"/>
    <property type="project" value="TreeGrafter"/>
</dbReference>
<protein>
    <recommendedName>
        <fullName evidence="3">LSM domain-containing protein</fullName>
    </recommendedName>
</protein>
<dbReference type="InterPro" id="IPR039267">
    <property type="entry name" value="Lsm11"/>
</dbReference>
<organism evidence="1 2">
    <name type="scientific">Onchocerca volvulus</name>
    <dbReference type="NCBI Taxonomy" id="6282"/>
    <lineage>
        <taxon>Eukaryota</taxon>
        <taxon>Metazoa</taxon>
        <taxon>Ecdysozoa</taxon>
        <taxon>Nematoda</taxon>
        <taxon>Chromadorea</taxon>
        <taxon>Rhabditida</taxon>
        <taxon>Spirurina</taxon>
        <taxon>Spiruromorpha</taxon>
        <taxon>Filarioidea</taxon>
        <taxon>Onchocercidae</taxon>
        <taxon>Onchocerca</taxon>
    </lineage>
</organism>
<dbReference type="Proteomes" id="UP000024404">
    <property type="component" value="Unassembled WGS sequence"/>
</dbReference>
<keyword evidence="2" id="KW-1185">Reference proteome</keyword>
<dbReference type="GO" id="GO:0071209">
    <property type="term" value="F:U7 snRNA binding"/>
    <property type="evidence" value="ECO:0007669"/>
    <property type="project" value="InterPro"/>
</dbReference>
<dbReference type="AlphaFoldDB" id="A0A8R1XY21"/>
<evidence type="ECO:0008006" key="3">
    <source>
        <dbReference type="Google" id="ProtNLM"/>
    </source>
</evidence>
<dbReference type="SUPFAM" id="SSF50182">
    <property type="entry name" value="Sm-like ribonucleoproteins"/>
    <property type="match status" value="1"/>
</dbReference>
<accession>A0A8R1XY21</accession>
<dbReference type="PANTHER" id="PTHR21415">
    <property type="entry name" value="U7 SNRNA-ASSOCIATED SM-LIKE PROTEIN LSM11"/>
    <property type="match status" value="1"/>
</dbReference>
<name>A0A8R1XY21_ONCVO</name>
<proteinExistence type="predicted"/>
<dbReference type="GO" id="GO:0005683">
    <property type="term" value="C:U7 snRNP"/>
    <property type="evidence" value="ECO:0007669"/>
    <property type="project" value="TreeGrafter"/>
</dbReference>
<dbReference type="PANTHER" id="PTHR21415:SF1">
    <property type="entry name" value="U7 SNRNA-ASSOCIATED SM-LIKE PROTEIN LSM11"/>
    <property type="match status" value="1"/>
</dbReference>
<reference evidence="2" key="1">
    <citation type="submission" date="2013-10" db="EMBL/GenBank/DDBJ databases">
        <title>Genome sequencing of Onchocerca volvulus.</title>
        <authorList>
            <person name="Cotton J."/>
            <person name="Tsai J."/>
            <person name="Stanley E."/>
            <person name="Tracey A."/>
            <person name="Holroyd N."/>
            <person name="Lustigman S."/>
            <person name="Berriman M."/>
        </authorList>
    </citation>
    <scope>NUCLEOTIDE SEQUENCE</scope>
</reference>
<dbReference type="EMBL" id="CMVM020000148">
    <property type="status" value="NOT_ANNOTATED_CDS"/>
    <property type="molecule type" value="Genomic_DNA"/>
</dbReference>
<dbReference type="OMA" id="CSMIKGD"/>
<dbReference type="InterPro" id="IPR010920">
    <property type="entry name" value="LSM_dom_sf"/>
</dbReference>